<proteinExistence type="predicted"/>
<evidence type="ECO:0000313" key="1">
    <source>
        <dbReference type="EMBL" id="CAH4029208.1"/>
    </source>
</evidence>
<organism evidence="1 2">
    <name type="scientific">Pieris brassicae</name>
    <name type="common">White butterfly</name>
    <name type="synonym">Large white butterfly</name>
    <dbReference type="NCBI Taxonomy" id="7116"/>
    <lineage>
        <taxon>Eukaryota</taxon>
        <taxon>Metazoa</taxon>
        <taxon>Ecdysozoa</taxon>
        <taxon>Arthropoda</taxon>
        <taxon>Hexapoda</taxon>
        <taxon>Insecta</taxon>
        <taxon>Pterygota</taxon>
        <taxon>Neoptera</taxon>
        <taxon>Endopterygota</taxon>
        <taxon>Lepidoptera</taxon>
        <taxon>Glossata</taxon>
        <taxon>Ditrysia</taxon>
        <taxon>Papilionoidea</taxon>
        <taxon>Pieridae</taxon>
        <taxon>Pierinae</taxon>
        <taxon>Pieris</taxon>
    </lineage>
</organism>
<accession>A0A9P0TD34</accession>
<protein>
    <submittedName>
        <fullName evidence="1">Uncharacterized protein</fullName>
    </submittedName>
</protein>
<gene>
    <name evidence="1" type="ORF">PIBRA_LOCUS5984</name>
</gene>
<evidence type="ECO:0000313" key="2">
    <source>
        <dbReference type="Proteomes" id="UP001152562"/>
    </source>
</evidence>
<reference evidence="1" key="1">
    <citation type="submission" date="2022-05" db="EMBL/GenBank/DDBJ databases">
        <authorList>
            <person name="Okamura Y."/>
        </authorList>
    </citation>
    <scope>NUCLEOTIDE SEQUENCE</scope>
</reference>
<name>A0A9P0TD34_PIEBR</name>
<comment type="caution">
    <text evidence="1">The sequence shown here is derived from an EMBL/GenBank/DDBJ whole genome shotgun (WGS) entry which is preliminary data.</text>
</comment>
<dbReference type="Proteomes" id="UP001152562">
    <property type="component" value="Unassembled WGS sequence"/>
</dbReference>
<dbReference type="EMBL" id="CALOZG010000008">
    <property type="protein sequence ID" value="CAH4029208.1"/>
    <property type="molecule type" value="Genomic_DNA"/>
</dbReference>
<sequence>MIASRDIINLLLNPTKLKVTCFMCFKESNDLLNIYENSIYTASPSRSIRLASVIREIFPIQKIYLQHACQQCVDLILNIYTHLRRKKYIEEGEIKQRQL</sequence>
<keyword evidence="2" id="KW-1185">Reference proteome</keyword>
<dbReference type="AlphaFoldDB" id="A0A9P0TD34"/>